<dbReference type="EMBL" id="REFW01000003">
    <property type="protein sequence ID" value="RMB58715.1"/>
    <property type="molecule type" value="Genomic_DNA"/>
</dbReference>
<dbReference type="AlphaFoldDB" id="A0A3M0G1Q0"/>
<evidence type="ECO:0000313" key="1">
    <source>
        <dbReference type="EMBL" id="RMB58715.1"/>
    </source>
</evidence>
<reference evidence="1 2" key="1">
    <citation type="submission" date="2018-10" db="EMBL/GenBank/DDBJ databases">
        <title>Tessaracoccus antarcticuss sp. nov., isolated from sediment.</title>
        <authorList>
            <person name="Zhou L.Y."/>
            <person name="Du Z.J."/>
        </authorList>
    </citation>
    <scope>NUCLEOTIDE SEQUENCE [LARGE SCALE GENOMIC DNA]</scope>
    <source>
        <strain evidence="1 2">JDX10</strain>
    </source>
</reference>
<organism evidence="1 2">
    <name type="scientific">Tessaracoccus antarcticus</name>
    <dbReference type="NCBI Taxonomy" id="2479848"/>
    <lineage>
        <taxon>Bacteria</taxon>
        <taxon>Bacillati</taxon>
        <taxon>Actinomycetota</taxon>
        <taxon>Actinomycetes</taxon>
        <taxon>Propionibacteriales</taxon>
        <taxon>Propionibacteriaceae</taxon>
        <taxon>Tessaracoccus</taxon>
    </lineage>
</organism>
<evidence type="ECO:0000313" key="2">
    <source>
        <dbReference type="Proteomes" id="UP000275256"/>
    </source>
</evidence>
<dbReference type="Proteomes" id="UP000275256">
    <property type="component" value="Unassembled WGS sequence"/>
</dbReference>
<sequence>MAPHLVWPEDRAWCLACEVDEEIEFAPAQLHMPLPTPFRVGLGGWSTATTFRRTGISWPKLSAAPLAADAFTSFTC</sequence>
<accession>A0A3M0G1Q0</accession>
<keyword evidence="2" id="KW-1185">Reference proteome</keyword>
<comment type="caution">
    <text evidence="1">The sequence shown here is derived from an EMBL/GenBank/DDBJ whole genome shotgun (WGS) entry which is preliminary data.</text>
</comment>
<gene>
    <name evidence="1" type="ORF">EAX62_11280</name>
</gene>
<protein>
    <submittedName>
        <fullName evidence="1">Uncharacterized protein</fullName>
    </submittedName>
</protein>
<name>A0A3M0G1Q0_9ACTN</name>
<proteinExistence type="predicted"/>